<dbReference type="EMBL" id="JAMSHA010000003">
    <property type="protein sequence ID" value="MCV2221856.1"/>
    <property type="molecule type" value="Genomic_DNA"/>
</dbReference>
<name>A0ABT2XT28_9PSED</name>
<sequence length="217" mass="23930">MTNLHNNTSDSIETLELDVMAACINFHPSPAEETVVSLQGKGGGHYLIHLLAGATIHIKTSVFQNETGRKRKSNWEFDATALGSIEVKLEENKLKIGTCTVHLPDSESPDEAVGQVRVITEKGVVNAVDLAFQTIYFDGVDGRFFEAPDDAANTLAAALVKFTFLDVDVRHIGLDGRNEAVKYSFKDRTWLVGDEVVDYTQLRVSDRCHHQVTEVSV</sequence>
<proteinExistence type="predicted"/>
<comment type="caution">
    <text evidence="1">The sequence shown here is derived from an EMBL/GenBank/DDBJ whole genome shotgun (WGS) entry which is preliminary data.</text>
</comment>
<organism evidence="1 2">
    <name type="scientific">Pseudomonas mercuritolerans</name>
    <dbReference type="NCBI Taxonomy" id="2951809"/>
    <lineage>
        <taxon>Bacteria</taxon>
        <taxon>Pseudomonadati</taxon>
        <taxon>Pseudomonadota</taxon>
        <taxon>Gammaproteobacteria</taxon>
        <taxon>Pseudomonadales</taxon>
        <taxon>Pseudomonadaceae</taxon>
        <taxon>Pseudomonas</taxon>
    </lineage>
</organism>
<evidence type="ECO:0000313" key="1">
    <source>
        <dbReference type="EMBL" id="MCV2221856.1"/>
    </source>
</evidence>
<dbReference type="Proteomes" id="UP001063475">
    <property type="component" value="Unassembled WGS sequence"/>
</dbReference>
<gene>
    <name evidence="1" type="ORF">ND528_09760</name>
</gene>
<reference evidence="1" key="1">
    <citation type="submission" date="2022-06" db="EMBL/GenBank/DDBJ databases">
        <title>De novo draft assembly of the Pseudomonas mercurotoleraris sp. nov., isolated from the plants rhizosphere.</title>
        <authorList>
            <person name="Robas M."/>
            <person name="Gonzalez D."/>
            <person name="Fernandez V.M."/>
            <person name="Luna L."/>
            <person name="Provanza A."/>
            <person name="Jimenez P.A."/>
        </authorList>
    </citation>
    <scope>NUCLEOTIDE SEQUENCE</scope>
    <source>
        <strain evidence="1">SAICEUPSM</strain>
    </source>
</reference>
<protein>
    <submittedName>
        <fullName evidence="1">Uncharacterized protein</fullName>
    </submittedName>
</protein>
<evidence type="ECO:0000313" key="2">
    <source>
        <dbReference type="Proteomes" id="UP001063475"/>
    </source>
</evidence>
<keyword evidence="2" id="KW-1185">Reference proteome</keyword>
<accession>A0ABT2XT28</accession>
<dbReference type="RefSeq" id="WP_130910157.1">
    <property type="nucleotide sequence ID" value="NZ_JAMSHA010000003.1"/>
</dbReference>